<dbReference type="PANTHER" id="PTHR39332">
    <property type="entry name" value="BLL4707 PROTEIN"/>
    <property type="match status" value="1"/>
</dbReference>
<accession>N9SVY1</accession>
<dbReference type="RefSeq" id="WP_005205361.1">
    <property type="nucleotide sequence ID" value="NZ_JALDAR010000005.1"/>
</dbReference>
<keyword evidence="2" id="KW-1185">Reference proteome</keyword>
<dbReference type="EMBL" id="APRN01000040">
    <property type="protein sequence ID" value="ENX55442.1"/>
    <property type="molecule type" value="Genomic_DNA"/>
</dbReference>
<dbReference type="Pfam" id="PF10604">
    <property type="entry name" value="Polyketide_cyc2"/>
    <property type="match status" value="1"/>
</dbReference>
<sequence length="136" mass="15229">MAHTVATLEIPASPEQVWQLIGGFDSLPDWLPFVAKSELSEGARVRSLILADGGNVIERLEAFNQPERTYSYSIIKAPFPIVDYLSTITVLETDRPNVSLVEWKGQFTPVNVTDEEVIALFTKIYSDGLNDLRNNF</sequence>
<proteinExistence type="predicted"/>
<dbReference type="Proteomes" id="UP000013084">
    <property type="component" value="Unassembled WGS sequence"/>
</dbReference>
<dbReference type="InterPro" id="IPR019587">
    <property type="entry name" value="Polyketide_cyclase/dehydratase"/>
</dbReference>
<dbReference type="CDD" id="cd07821">
    <property type="entry name" value="PYR_PYL_RCAR_like"/>
    <property type="match status" value="1"/>
</dbReference>
<protein>
    <submittedName>
        <fullName evidence="1">Uncharacterized protein</fullName>
    </submittedName>
</protein>
<reference evidence="1 2" key="1">
    <citation type="submission" date="2013-02" db="EMBL/GenBank/DDBJ databases">
        <title>The Genome Sequence of Acinetobacter sp. CIP 70.18.</title>
        <authorList>
            <consortium name="The Broad Institute Genome Sequencing Platform"/>
            <consortium name="The Broad Institute Genome Sequencing Center for Infectious Disease"/>
            <person name="Cerqueira G."/>
            <person name="Feldgarden M."/>
            <person name="Courvalin P."/>
            <person name="Perichon B."/>
            <person name="Grillot-Courvalin C."/>
            <person name="Clermont D."/>
            <person name="Rocha E."/>
            <person name="Yoon E.-J."/>
            <person name="Nemec A."/>
            <person name="Walker B."/>
            <person name="Young S.K."/>
            <person name="Zeng Q."/>
            <person name="Gargeya S."/>
            <person name="Fitzgerald M."/>
            <person name="Haas B."/>
            <person name="Abouelleil A."/>
            <person name="Alvarado L."/>
            <person name="Arachchi H.M."/>
            <person name="Berlin A.M."/>
            <person name="Chapman S.B."/>
            <person name="Dewar J."/>
            <person name="Goldberg J."/>
            <person name="Griggs A."/>
            <person name="Gujja S."/>
            <person name="Hansen M."/>
            <person name="Howarth C."/>
            <person name="Imamovic A."/>
            <person name="Larimer J."/>
            <person name="McCowan C."/>
            <person name="Murphy C."/>
            <person name="Neiman D."/>
            <person name="Pearson M."/>
            <person name="Priest M."/>
            <person name="Roberts A."/>
            <person name="Saif S."/>
            <person name="Shea T."/>
            <person name="Sisk P."/>
            <person name="Sykes S."/>
            <person name="Wortman J."/>
            <person name="Nusbaum C."/>
            <person name="Birren B."/>
        </authorList>
    </citation>
    <scope>NUCLEOTIDE SEQUENCE [LARGE SCALE GENOMIC DNA]</scope>
    <source>
        <strain evidence="1 2">CIP 70.18</strain>
    </source>
</reference>
<dbReference type="HOGENOM" id="CLU_106645_1_1_6"/>
<dbReference type="OrthoDB" id="1364128at2"/>
<evidence type="ECO:0000313" key="1">
    <source>
        <dbReference type="EMBL" id="ENX55442.1"/>
    </source>
</evidence>
<evidence type="ECO:0000313" key="2">
    <source>
        <dbReference type="Proteomes" id="UP000013084"/>
    </source>
</evidence>
<organism evidence="1 2">
    <name type="scientific">Acinetobacter higginsii</name>
    <dbReference type="NCBI Taxonomy" id="70347"/>
    <lineage>
        <taxon>Bacteria</taxon>
        <taxon>Pseudomonadati</taxon>
        <taxon>Pseudomonadota</taxon>
        <taxon>Gammaproteobacteria</taxon>
        <taxon>Moraxellales</taxon>
        <taxon>Moraxellaceae</taxon>
        <taxon>Acinetobacter</taxon>
    </lineage>
</organism>
<dbReference type="InterPro" id="IPR023393">
    <property type="entry name" value="START-like_dom_sf"/>
</dbReference>
<comment type="caution">
    <text evidence="1">The sequence shown here is derived from an EMBL/GenBank/DDBJ whole genome shotgun (WGS) entry which is preliminary data.</text>
</comment>
<dbReference type="SUPFAM" id="SSF55961">
    <property type="entry name" value="Bet v1-like"/>
    <property type="match status" value="1"/>
</dbReference>
<gene>
    <name evidence="1" type="ORF">F902_03512</name>
</gene>
<dbReference type="Gene3D" id="3.30.530.20">
    <property type="match status" value="1"/>
</dbReference>
<accession>N9TJE9</accession>
<dbReference type="PATRIC" id="fig|1217700.3.peg.3413"/>
<dbReference type="PANTHER" id="PTHR39332:SF7">
    <property type="entry name" value="SRPBCC FAMILY PROTEIN"/>
    <property type="match status" value="1"/>
</dbReference>
<dbReference type="GeneID" id="86814334"/>
<name>N9TJE9_9GAMM</name>
<dbReference type="AlphaFoldDB" id="N9TJE9"/>